<keyword evidence="6" id="KW-0028">Amino-acid biosynthesis</keyword>
<evidence type="ECO:0000256" key="6">
    <source>
        <dbReference type="ARBA" id="ARBA00022605"/>
    </source>
</evidence>
<dbReference type="NCBIfam" id="TIGR00338">
    <property type="entry name" value="serB"/>
    <property type="match status" value="1"/>
</dbReference>
<keyword evidence="10" id="KW-0718">Serine biosynthesis</keyword>
<evidence type="ECO:0000256" key="4">
    <source>
        <dbReference type="ARBA" id="ARBA00012640"/>
    </source>
</evidence>
<organism evidence="15 16">
    <name type="scientific">Mesosutterella multiformis</name>
    <dbReference type="NCBI Taxonomy" id="2259133"/>
    <lineage>
        <taxon>Bacteria</taxon>
        <taxon>Pseudomonadati</taxon>
        <taxon>Pseudomonadota</taxon>
        <taxon>Betaproteobacteria</taxon>
        <taxon>Burkholderiales</taxon>
        <taxon>Sutterellaceae</taxon>
        <taxon>Mesosutterella</taxon>
    </lineage>
</organism>
<protein>
    <recommendedName>
        <fullName evidence="5">Phosphoserine phosphatase</fullName>
        <ecNumber evidence="4">3.1.3.3</ecNumber>
    </recommendedName>
    <alternativeName>
        <fullName evidence="11">O-phosphoserine phosphohydrolase</fullName>
    </alternativeName>
</protein>
<dbReference type="Gene3D" id="3.40.50.1000">
    <property type="entry name" value="HAD superfamily/HAD-like"/>
    <property type="match status" value="1"/>
</dbReference>
<evidence type="ECO:0000256" key="12">
    <source>
        <dbReference type="ARBA" id="ARBA00048138"/>
    </source>
</evidence>
<dbReference type="InterPro" id="IPR023214">
    <property type="entry name" value="HAD_sf"/>
</dbReference>
<dbReference type="SUPFAM" id="SSF56784">
    <property type="entry name" value="HAD-like"/>
    <property type="match status" value="1"/>
</dbReference>
<evidence type="ECO:0000256" key="1">
    <source>
        <dbReference type="ARBA" id="ARBA00001946"/>
    </source>
</evidence>
<evidence type="ECO:0000256" key="11">
    <source>
        <dbReference type="ARBA" id="ARBA00031693"/>
    </source>
</evidence>
<comment type="pathway">
    <text evidence="2">Amino-acid biosynthesis; L-serine biosynthesis; L-serine from 3-phospho-D-glycerate: step 3/3.</text>
</comment>
<keyword evidence="9" id="KW-0460">Magnesium</keyword>
<dbReference type="GO" id="GO:0036424">
    <property type="term" value="F:L-phosphoserine phosphatase activity"/>
    <property type="evidence" value="ECO:0007669"/>
    <property type="project" value="InterPro"/>
</dbReference>
<evidence type="ECO:0000256" key="5">
    <source>
        <dbReference type="ARBA" id="ARBA00015196"/>
    </source>
</evidence>
<dbReference type="PANTHER" id="PTHR43344">
    <property type="entry name" value="PHOSPHOSERINE PHOSPHATASE"/>
    <property type="match status" value="1"/>
</dbReference>
<evidence type="ECO:0000313" key="16">
    <source>
        <dbReference type="Proteomes" id="UP000266091"/>
    </source>
</evidence>
<dbReference type="Proteomes" id="UP000266091">
    <property type="component" value="Unassembled WGS sequence"/>
</dbReference>
<comment type="catalytic activity">
    <reaction evidence="12">
        <text>O-phospho-L-serine + H2O = L-serine + phosphate</text>
        <dbReference type="Rhea" id="RHEA:21208"/>
        <dbReference type="ChEBI" id="CHEBI:15377"/>
        <dbReference type="ChEBI" id="CHEBI:33384"/>
        <dbReference type="ChEBI" id="CHEBI:43474"/>
        <dbReference type="ChEBI" id="CHEBI:57524"/>
        <dbReference type="EC" id="3.1.3.3"/>
    </reaction>
</comment>
<accession>A0A388SFH5</accession>
<evidence type="ECO:0000256" key="14">
    <source>
        <dbReference type="PIRSR" id="PIRSR604469-1"/>
    </source>
</evidence>
<dbReference type="GO" id="GO:0000287">
    <property type="term" value="F:magnesium ion binding"/>
    <property type="evidence" value="ECO:0007669"/>
    <property type="project" value="TreeGrafter"/>
</dbReference>
<accession>A0A401LMC8</accession>
<dbReference type="UniPathway" id="UPA00135">
    <property type="reaction ID" value="UER00198"/>
</dbReference>
<comment type="catalytic activity">
    <reaction evidence="13">
        <text>O-phospho-D-serine + H2O = D-serine + phosphate</text>
        <dbReference type="Rhea" id="RHEA:24873"/>
        <dbReference type="ChEBI" id="CHEBI:15377"/>
        <dbReference type="ChEBI" id="CHEBI:35247"/>
        <dbReference type="ChEBI" id="CHEBI:43474"/>
        <dbReference type="ChEBI" id="CHEBI:58680"/>
        <dbReference type="EC" id="3.1.3.3"/>
    </reaction>
</comment>
<comment type="caution">
    <text evidence="15">The sequence shown here is derived from an EMBL/GenBank/DDBJ whole genome shotgun (WGS) entry which is preliminary data.</text>
</comment>
<dbReference type="EMBL" id="BGZJ01000001">
    <property type="protein sequence ID" value="GBO94161.1"/>
    <property type="molecule type" value="Genomic_DNA"/>
</dbReference>
<feature type="active site" description="Proton donor" evidence="14">
    <location>
        <position position="85"/>
    </location>
</feature>
<name>A0A388SFH5_9BURK</name>
<gene>
    <name evidence="15" type="primary">serB</name>
    <name evidence="15" type="ORF">MESMUL_15150</name>
</gene>
<proteinExistence type="inferred from homology"/>
<evidence type="ECO:0000313" key="15">
    <source>
        <dbReference type="EMBL" id="GBO94161.1"/>
    </source>
</evidence>
<evidence type="ECO:0000256" key="2">
    <source>
        <dbReference type="ARBA" id="ARBA00005135"/>
    </source>
</evidence>
<evidence type="ECO:0000256" key="8">
    <source>
        <dbReference type="ARBA" id="ARBA00022801"/>
    </source>
</evidence>
<keyword evidence="7" id="KW-0479">Metal-binding</keyword>
<evidence type="ECO:0000256" key="9">
    <source>
        <dbReference type="ARBA" id="ARBA00022842"/>
    </source>
</evidence>
<dbReference type="NCBIfam" id="TIGR01488">
    <property type="entry name" value="HAD-SF-IB"/>
    <property type="match status" value="1"/>
</dbReference>
<evidence type="ECO:0000256" key="7">
    <source>
        <dbReference type="ARBA" id="ARBA00022723"/>
    </source>
</evidence>
<feature type="active site" description="Nucleophile" evidence="14">
    <location>
        <position position="83"/>
    </location>
</feature>
<dbReference type="InterPro" id="IPR050582">
    <property type="entry name" value="HAD-like_SerB"/>
</dbReference>
<evidence type="ECO:0000256" key="3">
    <source>
        <dbReference type="ARBA" id="ARBA00009184"/>
    </source>
</evidence>
<reference evidence="15 16" key="1">
    <citation type="journal article" date="2018" name="Int. J. Syst. Evol. Microbiol.">
        <title>Mesosutterella multiformis gen. nov., sp. nov., a member of the family Sutterellaceae and Sutterella megalosphaeroides sp. nov., isolated from human faeces.</title>
        <authorList>
            <person name="Sakamoto M."/>
            <person name="Ikeyama N."/>
            <person name="Kunihiro T."/>
            <person name="Iino T."/>
            <person name="Yuki M."/>
            <person name="Ohkuma M."/>
        </authorList>
    </citation>
    <scope>NUCLEOTIDE SEQUENCE [LARGE SCALE GENOMIC DNA]</scope>
    <source>
        <strain evidence="15 16">4NBBH2</strain>
    </source>
</reference>
<dbReference type="OrthoDB" id="9792539at2"/>
<dbReference type="GO" id="GO:0005737">
    <property type="term" value="C:cytoplasm"/>
    <property type="evidence" value="ECO:0007669"/>
    <property type="project" value="TreeGrafter"/>
</dbReference>
<dbReference type="InterPro" id="IPR036412">
    <property type="entry name" value="HAD-like_sf"/>
</dbReference>
<sequence length="301" mass="31860">MTMTPLSYDLVIQGKDLSRSNLPADAAGLAGFIAEIAPGAVRLESVNPLTAEPVIGRLQEAGLDAAMVRHGLKLTEFRLLASDLDSTLVAIETLDTVAKNAGYGDTVAQVTEAAMRGDIKDYAESLRLRIAAVKGCPVKAFTDFAETMPYSLGAERWVKSCRAAGLECHIVTGGFDEVAAAAAVKLGANGFHCNKLGIRDGVLDGTVTGPEENGGKIVDSDGKRHIVEQLAAERGIPACDVITMGDGWNDVKMLEYAGLGIAYHAKPRVRALIPHQINSLGLDSALNWFADGPYWAERAGV</sequence>
<dbReference type="PANTHER" id="PTHR43344:SF2">
    <property type="entry name" value="PHOSPHOSERINE PHOSPHATASE"/>
    <property type="match status" value="1"/>
</dbReference>
<dbReference type="GO" id="GO:0006564">
    <property type="term" value="P:L-serine biosynthetic process"/>
    <property type="evidence" value="ECO:0007669"/>
    <property type="project" value="UniProtKB-KW"/>
</dbReference>
<dbReference type="AlphaFoldDB" id="A0A388SFH5"/>
<dbReference type="InterPro" id="IPR004469">
    <property type="entry name" value="PSP"/>
</dbReference>
<keyword evidence="8" id="KW-0378">Hydrolase</keyword>
<keyword evidence="16" id="KW-1185">Reference proteome</keyword>
<dbReference type="EC" id="3.1.3.3" evidence="4"/>
<comment type="cofactor">
    <cofactor evidence="1">
        <name>Mg(2+)</name>
        <dbReference type="ChEBI" id="CHEBI:18420"/>
    </cofactor>
</comment>
<comment type="similarity">
    <text evidence="3">Belongs to the HAD-like hydrolase superfamily. SerB family.</text>
</comment>
<dbReference type="Pfam" id="PF12710">
    <property type="entry name" value="HAD"/>
    <property type="match status" value="1"/>
</dbReference>
<evidence type="ECO:0000256" key="13">
    <source>
        <dbReference type="ARBA" id="ARBA00048523"/>
    </source>
</evidence>
<evidence type="ECO:0000256" key="10">
    <source>
        <dbReference type="ARBA" id="ARBA00023299"/>
    </source>
</evidence>